<evidence type="ECO:0000313" key="3">
    <source>
        <dbReference type="Proteomes" id="UP000291981"/>
    </source>
</evidence>
<organism evidence="2 3">
    <name type="scientific">Flagellimonas allohymeniacidonis</name>
    <dbReference type="NCBI Taxonomy" id="2517819"/>
    <lineage>
        <taxon>Bacteria</taxon>
        <taxon>Pseudomonadati</taxon>
        <taxon>Bacteroidota</taxon>
        <taxon>Flavobacteriia</taxon>
        <taxon>Flavobacteriales</taxon>
        <taxon>Flavobacteriaceae</taxon>
        <taxon>Flagellimonas</taxon>
    </lineage>
</organism>
<feature type="transmembrane region" description="Helical" evidence="1">
    <location>
        <begin position="12"/>
        <end position="32"/>
    </location>
</feature>
<proteinExistence type="predicted"/>
<comment type="caution">
    <text evidence="2">The sequence shown here is derived from an EMBL/GenBank/DDBJ whole genome shotgun (WGS) entry which is preliminary data.</text>
</comment>
<protein>
    <recommendedName>
        <fullName evidence="4">SGNH/GDSL hydrolase family protein</fullName>
    </recommendedName>
</protein>
<dbReference type="AlphaFoldDB" id="A0A4Q8QFU0"/>
<sequence length="305" mass="36154">MDIRKFIRGCLKFLGIFLLVCIVSFFFNSFLLKLNGYKLEPHQNILILGDSHTEYAINDSIWKNSVNLSHSADSYIYSLMKIKRMKQENPQIDTLLLAFSNHNLLTEYDERWLLNSSHVKSKFRIYTDLMSFKDFKFFLKSKPLAVFQGILEMPKYSIKLLLKGGIKERDLGKFQYSNRNKLAESIERFQRNNVQRALEYSQVEKENFFDIVDFCRSNGITLLLISTPIHEVYLNNEKKKKEFELLYDFYSSNLKDVTFLDYSFFKLSDSDYQDMNHLNHKGAKKFTEHLIQDIKPNKIKTKFQN</sequence>
<evidence type="ECO:0008006" key="4">
    <source>
        <dbReference type="Google" id="ProtNLM"/>
    </source>
</evidence>
<dbReference type="OrthoDB" id="792965at2"/>
<evidence type="ECO:0000313" key="2">
    <source>
        <dbReference type="EMBL" id="TAI48577.1"/>
    </source>
</evidence>
<gene>
    <name evidence="2" type="ORF">EW142_01885</name>
</gene>
<accession>A0A4Q8QFU0</accession>
<dbReference type="SUPFAM" id="SSF52266">
    <property type="entry name" value="SGNH hydrolase"/>
    <property type="match status" value="1"/>
</dbReference>
<keyword evidence="3" id="KW-1185">Reference proteome</keyword>
<dbReference type="EMBL" id="SGIU01000001">
    <property type="protein sequence ID" value="TAI48577.1"/>
    <property type="molecule type" value="Genomic_DNA"/>
</dbReference>
<name>A0A4Q8QFU0_9FLAO</name>
<dbReference type="Proteomes" id="UP000291981">
    <property type="component" value="Unassembled WGS sequence"/>
</dbReference>
<evidence type="ECO:0000256" key="1">
    <source>
        <dbReference type="SAM" id="Phobius"/>
    </source>
</evidence>
<reference evidence="2 3" key="1">
    <citation type="submission" date="2019-02" db="EMBL/GenBank/DDBJ databases">
        <title>Draft genome sequence of Muricauda sp. 176CP4-71.</title>
        <authorList>
            <person name="Park J.-S."/>
        </authorList>
    </citation>
    <scope>NUCLEOTIDE SEQUENCE [LARGE SCALE GENOMIC DNA]</scope>
    <source>
        <strain evidence="2 3">176CP4-71</strain>
    </source>
</reference>
<keyword evidence="1" id="KW-0472">Membrane</keyword>
<keyword evidence="1" id="KW-0812">Transmembrane</keyword>
<keyword evidence="1" id="KW-1133">Transmembrane helix</keyword>
<dbReference type="RefSeq" id="WP_130608861.1">
    <property type="nucleotide sequence ID" value="NZ_SGIU01000001.1"/>
</dbReference>